<dbReference type="GO" id="GO:0052693">
    <property type="term" value="F:epoxyqueuosine reductase activity"/>
    <property type="evidence" value="ECO:0007669"/>
    <property type="project" value="UniProtKB-UniRule"/>
</dbReference>
<feature type="binding site" evidence="9">
    <location>
        <position position="198"/>
    </location>
    <ligand>
        <name>[4Fe-4S] cluster</name>
        <dbReference type="ChEBI" id="CHEBI:49883"/>
        <label>1</label>
    </ligand>
</feature>
<comment type="cofactor">
    <cofactor evidence="9">
        <name>[4Fe-4S] cluster</name>
        <dbReference type="ChEBI" id="CHEBI:49883"/>
    </cofactor>
    <text evidence="9">Binds 2 [4Fe-4S] clusters per monomer.</text>
</comment>
<evidence type="ECO:0000256" key="8">
    <source>
        <dbReference type="ARBA" id="ARBA00023014"/>
    </source>
</evidence>
<comment type="subunit">
    <text evidence="9">Monomer.</text>
</comment>
<dbReference type="GO" id="GO:0051539">
    <property type="term" value="F:4 iron, 4 sulfur cluster binding"/>
    <property type="evidence" value="ECO:0007669"/>
    <property type="project" value="UniProtKB-KW"/>
</dbReference>
<name>A0A090I9R4_9GAMM</name>
<organism evidence="12 14">
    <name type="scientific">Moritella viscosa</name>
    <dbReference type="NCBI Taxonomy" id="80854"/>
    <lineage>
        <taxon>Bacteria</taxon>
        <taxon>Pseudomonadati</taxon>
        <taxon>Pseudomonadota</taxon>
        <taxon>Gammaproteobacteria</taxon>
        <taxon>Alteromonadales</taxon>
        <taxon>Moritellaceae</taxon>
        <taxon>Moritella</taxon>
    </lineage>
</organism>
<feature type="active site" description="Proton donor" evidence="9">
    <location>
        <position position="138"/>
    </location>
</feature>
<dbReference type="RefSeq" id="WP_045108857.1">
    <property type="nucleotide sequence ID" value="NZ_CAWQZC010000077.1"/>
</dbReference>
<dbReference type="Proteomes" id="UP000182660">
    <property type="component" value="Unassembled WGS sequence"/>
</dbReference>
<dbReference type="STRING" id="80854.MVIS_0395"/>
<dbReference type="InterPro" id="IPR013542">
    <property type="entry name" value="QueG_DUF1730"/>
</dbReference>
<feature type="binding site" evidence="9">
    <location>
        <position position="195"/>
    </location>
    <ligand>
        <name>[4Fe-4S] cluster</name>
        <dbReference type="ChEBI" id="CHEBI:49883"/>
        <label>1</label>
    </ligand>
</feature>
<dbReference type="Proteomes" id="UP000183794">
    <property type="component" value="Unassembled WGS sequence"/>
</dbReference>
<dbReference type="PANTHER" id="PTHR30002:SF4">
    <property type="entry name" value="EPOXYQUEUOSINE REDUCTASE"/>
    <property type="match status" value="1"/>
</dbReference>
<dbReference type="OrthoDB" id="9784571at2"/>
<evidence type="ECO:0000256" key="1">
    <source>
        <dbReference type="ARBA" id="ARBA00022485"/>
    </source>
</evidence>
<dbReference type="GO" id="GO:0005737">
    <property type="term" value="C:cytoplasm"/>
    <property type="evidence" value="ECO:0007669"/>
    <property type="project" value="UniProtKB-SubCell"/>
</dbReference>
<keyword evidence="8 9" id="KW-0411">Iron-sulfur</keyword>
<evidence type="ECO:0000313" key="12">
    <source>
        <dbReference type="EMBL" id="SGY82041.1"/>
    </source>
</evidence>
<keyword evidence="3 9" id="KW-0819">tRNA processing</keyword>
<feature type="binding site" evidence="9">
    <location>
        <position position="245"/>
    </location>
    <ligand>
        <name>[4Fe-4S] cluster</name>
        <dbReference type="ChEBI" id="CHEBI:49883"/>
        <label>2</label>
    </ligand>
</feature>
<feature type="domain" description="4Fe-4S ferredoxin-type" evidence="10">
    <location>
        <begin position="180"/>
        <end position="212"/>
    </location>
</feature>
<evidence type="ECO:0000256" key="9">
    <source>
        <dbReference type="HAMAP-Rule" id="MF_00916"/>
    </source>
</evidence>
<comment type="pathway">
    <text evidence="9">tRNA modification; tRNA-queuosine biosynthesis.</text>
</comment>
<keyword evidence="4 9" id="KW-0479">Metal-binding</keyword>
<comment type="cofactor">
    <cofactor evidence="9">
        <name>cob(II)alamin</name>
        <dbReference type="ChEBI" id="CHEBI:16304"/>
    </cofactor>
</comment>
<keyword evidence="6 9" id="KW-0560">Oxidoreductase</keyword>
<dbReference type="FunFam" id="3.30.70.20:FF:000017">
    <property type="entry name" value="Epoxyqueuosine reductase"/>
    <property type="match status" value="1"/>
</dbReference>
<feature type="binding site" evidence="9">
    <location>
        <position position="252"/>
    </location>
    <ligand>
        <name>[4Fe-4S] cluster</name>
        <dbReference type="ChEBI" id="CHEBI:49883"/>
        <label>1</label>
    </ligand>
</feature>
<dbReference type="EMBL" id="FPLJ01000005">
    <property type="protein sequence ID" value="SGY81784.1"/>
    <property type="molecule type" value="Genomic_DNA"/>
</dbReference>
<dbReference type="Pfam" id="PF08331">
    <property type="entry name" value="QueG_DUF1730"/>
    <property type="match status" value="1"/>
</dbReference>
<dbReference type="InterPro" id="IPR004453">
    <property type="entry name" value="QueG"/>
</dbReference>
<dbReference type="EMBL" id="FPLD01000005">
    <property type="protein sequence ID" value="SGY82041.1"/>
    <property type="molecule type" value="Genomic_DNA"/>
</dbReference>
<feature type="binding site" evidence="9">
    <location>
        <position position="162"/>
    </location>
    <ligand>
        <name>cob(II)alamin</name>
        <dbReference type="ChEBI" id="CHEBI:16304"/>
    </ligand>
</feature>
<dbReference type="Gene3D" id="3.30.70.20">
    <property type="match status" value="1"/>
</dbReference>
<dbReference type="NCBIfam" id="TIGR00276">
    <property type="entry name" value="tRNA epoxyqueuosine(34) reductase QueG"/>
    <property type="match status" value="1"/>
</dbReference>
<keyword evidence="9" id="KW-0846">Cobalamin</keyword>
<feature type="binding site" evidence="9">
    <location>
        <position position="218"/>
    </location>
    <ligand>
        <name>[4Fe-4S] cluster</name>
        <dbReference type="ChEBI" id="CHEBI:49883"/>
        <label>2</label>
    </ligand>
</feature>
<dbReference type="SUPFAM" id="SSF46548">
    <property type="entry name" value="alpha-helical ferredoxin"/>
    <property type="match status" value="1"/>
</dbReference>
<dbReference type="GO" id="GO:0031419">
    <property type="term" value="F:cobalamin binding"/>
    <property type="evidence" value="ECO:0007669"/>
    <property type="project" value="UniProtKB-KW"/>
</dbReference>
<dbReference type="PROSITE" id="PS00198">
    <property type="entry name" value="4FE4S_FER_1"/>
    <property type="match status" value="1"/>
</dbReference>
<evidence type="ECO:0000256" key="3">
    <source>
        <dbReference type="ARBA" id="ARBA00022694"/>
    </source>
</evidence>
<comment type="function">
    <text evidence="9">Catalyzes the conversion of epoxyqueuosine (oQ) to queuosine (Q), which is a hypermodified base found in the wobble positions of tRNA(Asp), tRNA(Asn), tRNA(His) and tRNA(Tyr).</text>
</comment>
<sequence>MPPIDYQQLTQQIKVWGAELGFQQVGIADTDLSTYEPHFQTWLDNGYHADMDYMSRYGTMRTHPEELYPGTIRVISVRMDYLPPDALMATTLKQKDKGYISRYALGRDYHKIIRKRLKHLGQKISEHCETLDARPFVDTGPLLERPLAEKAGLGWTGKHSLILNKEAGSWFFLGEILINLPLPIDKPIENQCGKCTACLQICPTQAIVEPYTVDANRCISYLTIELFGAIPEQYRTLIGNRIYGCDDCQLICPWNRFAAITGEQDFHPRSNLHSPELLTLYAWNEAYFLKQTEGSPIRRIGHERWLRNISVALGNAAYSPEIVEALETKFVETTEMVQEHITWALQQQQAKANNIIPILQIDKTKDKLIRMVEKALPRDA</sequence>
<dbReference type="HAMAP" id="MF_00916">
    <property type="entry name" value="QueG"/>
    <property type="match status" value="1"/>
</dbReference>
<dbReference type="HOGENOM" id="CLU_030790_0_1_6"/>
<evidence type="ECO:0000256" key="2">
    <source>
        <dbReference type="ARBA" id="ARBA00022490"/>
    </source>
</evidence>
<feature type="binding site" evidence="9">
    <location>
        <position position="202"/>
    </location>
    <ligand>
        <name>[4Fe-4S] cluster</name>
        <dbReference type="ChEBI" id="CHEBI:49883"/>
        <label>2</label>
    </ligand>
</feature>
<evidence type="ECO:0000313" key="14">
    <source>
        <dbReference type="Proteomes" id="UP000183794"/>
    </source>
</evidence>
<feature type="binding site" evidence="9">
    <location>
        <position position="138"/>
    </location>
    <ligand>
        <name>cob(II)alamin</name>
        <dbReference type="ChEBI" id="CHEBI:16304"/>
    </ligand>
</feature>
<comment type="catalytic activity">
    <reaction evidence="9">
        <text>epoxyqueuosine(34) in tRNA + AH2 = queuosine(34) in tRNA + A + H2O</text>
        <dbReference type="Rhea" id="RHEA:32159"/>
        <dbReference type="Rhea" id="RHEA-COMP:18571"/>
        <dbReference type="Rhea" id="RHEA-COMP:18582"/>
        <dbReference type="ChEBI" id="CHEBI:13193"/>
        <dbReference type="ChEBI" id="CHEBI:15377"/>
        <dbReference type="ChEBI" id="CHEBI:17499"/>
        <dbReference type="ChEBI" id="CHEBI:194431"/>
        <dbReference type="ChEBI" id="CHEBI:194443"/>
        <dbReference type="EC" id="1.17.99.6"/>
    </reaction>
</comment>
<dbReference type="UniPathway" id="UPA00392"/>
<reference evidence="11 13" key="2">
    <citation type="submission" date="2016-11" db="EMBL/GenBank/DDBJ databases">
        <authorList>
            <person name="Klemetsen T."/>
        </authorList>
    </citation>
    <scope>NUCLEOTIDE SEQUENCE [LARGE SCALE GENOMIC DNA]</scope>
    <source>
        <strain evidence="11">MT 2528</strain>
    </source>
</reference>
<feature type="binding site" evidence="9">
    <location>
        <position position="220"/>
    </location>
    <ligand>
        <name>cob(II)alamin</name>
        <dbReference type="ChEBI" id="CHEBI:16304"/>
    </ligand>
</feature>
<evidence type="ECO:0000256" key="7">
    <source>
        <dbReference type="ARBA" id="ARBA00023004"/>
    </source>
</evidence>
<proteinExistence type="inferred from homology"/>
<dbReference type="GeneID" id="61293841"/>
<feature type="binding site" evidence="9">
    <location>
        <position position="156"/>
    </location>
    <ligand>
        <name>cob(II)alamin</name>
        <dbReference type="ChEBI" id="CHEBI:16304"/>
    </ligand>
</feature>
<dbReference type="InterPro" id="IPR017900">
    <property type="entry name" value="4Fe4S_Fe_S_CS"/>
</dbReference>
<feature type="binding site" evidence="9">
    <location>
        <position position="248"/>
    </location>
    <ligand>
        <name>[4Fe-4S] cluster</name>
        <dbReference type="ChEBI" id="CHEBI:49883"/>
        <label>2</label>
    </ligand>
</feature>
<feature type="binding site" evidence="9">
    <location>
        <begin position="245"/>
        <end position="246"/>
    </location>
    <ligand>
        <name>cob(II)alamin</name>
        <dbReference type="ChEBI" id="CHEBI:16304"/>
    </ligand>
</feature>
<feature type="binding site" evidence="9">
    <location>
        <position position="173"/>
    </location>
    <ligand>
        <name>cob(II)alamin</name>
        <dbReference type="ChEBI" id="CHEBI:16304"/>
    </ligand>
</feature>
<comment type="similarity">
    <text evidence="9">Belongs to the QueG family.</text>
</comment>
<reference evidence="12 14" key="1">
    <citation type="submission" date="2016-11" db="EMBL/GenBank/DDBJ databases">
        <authorList>
            <person name="Jaros S."/>
            <person name="Januszkiewicz K."/>
            <person name="Wedrychowicz H."/>
        </authorList>
    </citation>
    <scope>NUCLEOTIDE SEQUENCE [LARGE SCALE GENOMIC DNA]</scope>
    <source>
        <strain evidence="12">NVI 5450</strain>
    </source>
</reference>
<dbReference type="EC" id="1.17.99.6" evidence="9"/>
<keyword evidence="13" id="KW-1185">Reference proteome</keyword>
<evidence type="ECO:0000313" key="13">
    <source>
        <dbReference type="Proteomes" id="UP000182660"/>
    </source>
</evidence>
<keyword evidence="2 9" id="KW-0963">Cytoplasm</keyword>
<comment type="subcellular location">
    <subcellularLocation>
        <location evidence="9">Cytoplasm</location>
    </subcellularLocation>
</comment>
<dbReference type="AlphaFoldDB" id="A0A090I9R4"/>
<evidence type="ECO:0000256" key="5">
    <source>
        <dbReference type="ARBA" id="ARBA00022785"/>
    </source>
</evidence>
<comment type="caution">
    <text evidence="9">Lacks conserved residue(s) required for the propagation of feature annotation.</text>
</comment>
<dbReference type="KEGG" id="mvs:MVIS_0395"/>
<accession>A0A090I9R4</accession>
<keyword evidence="9" id="KW-0170">Cobalt</keyword>
<keyword evidence="7 9" id="KW-0408">Iron</keyword>
<keyword evidence="5 9" id="KW-0671">Queuosine biosynthesis</keyword>
<protein>
    <recommendedName>
        <fullName evidence="9">Epoxyqueuosine reductase</fullName>
        <ecNumber evidence="9">1.17.99.6</ecNumber>
    </recommendedName>
    <alternativeName>
        <fullName evidence="9">Queuosine biosynthesis protein QueG</fullName>
    </alternativeName>
</protein>
<evidence type="ECO:0000256" key="4">
    <source>
        <dbReference type="ARBA" id="ARBA00022723"/>
    </source>
</evidence>
<feature type="binding site" evidence="9">
    <location>
        <position position="192"/>
    </location>
    <ligand>
        <name>[4Fe-4S] cluster</name>
        <dbReference type="ChEBI" id="CHEBI:49883"/>
        <label>1</label>
    </ligand>
</feature>
<evidence type="ECO:0000259" key="10">
    <source>
        <dbReference type="PROSITE" id="PS51379"/>
    </source>
</evidence>
<dbReference type="PROSITE" id="PS51379">
    <property type="entry name" value="4FE4S_FER_2"/>
    <property type="match status" value="1"/>
</dbReference>
<evidence type="ECO:0000313" key="11">
    <source>
        <dbReference type="EMBL" id="SGY81784.1"/>
    </source>
</evidence>
<dbReference type="PANTHER" id="PTHR30002">
    <property type="entry name" value="EPOXYQUEUOSINE REDUCTASE"/>
    <property type="match status" value="1"/>
</dbReference>
<dbReference type="Pfam" id="PF13484">
    <property type="entry name" value="Fer4_16"/>
    <property type="match status" value="1"/>
</dbReference>
<dbReference type="InterPro" id="IPR017896">
    <property type="entry name" value="4Fe4S_Fe-S-bd"/>
</dbReference>
<dbReference type="PATRIC" id="fig|80854.5.peg.421"/>
<dbReference type="GO" id="GO:0046872">
    <property type="term" value="F:metal ion binding"/>
    <property type="evidence" value="ECO:0007669"/>
    <property type="project" value="UniProtKB-KW"/>
</dbReference>
<feature type="binding site" evidence="9">
    <location>
        <position position="61"/>
    </location>
    <ligand>
        <name>cob(II)alamin</name>
        <dbReference type="ChEBI" id="CHEBI:16304"/>
    </ligand>
</feature>
<evidence type="ECO:0000256" key="6">
    <source>
        <dbReference type="ARBA" id="ARBA00023002"/>
    </source>
</evidence>
<gene>
    <name evidence="9" type="primary">queG</name>
    <name evidence="11" type="ORF">MT2528_0111</name>
    <name evidence="12" type="ORF">NVI5450_0096</name>
</gene>
<dbReference type="GO" id="GO:0008616">
    <property type="term" value="P:tRNA queuosine(34) biosynthetic process"/>
    <property type="evidence" value="ECO:0007669"/>
    <property type="project" value="UniProtKB-UniRule"/>
</dbReference>
<keyword evidence="1 9" id="KW-0004">4Fe-4S</keyword>